<dbReference type="EMBL" id="JBHSLA010000001">
    <property type="protein sequence ID" value="MFC5194527.1"/>
    <property type="molecule type" value="Genomic_DNA"/>
</dbReference>
<dbReference type="PROSITE" id="PS50043">
    <property type="entry name" value="HTH_LUXR_2"/>
    <property type="match status" value="1"/>
</dbReference>
<comment type="caution">
    <text evidence="5">The sequence shown here is derived from an EMBL/GenBank/DDBJ whole genome shotgun (WGS) entry which is preliminary data.</text>
</comment>
<dbReference type="RefSeq" id="WP_376858721.1">
    <property type="nucleotide sequence ID" value="NZ_JBHSLA010000001.1"/>
</dbReference>
<organism evidence="5 6">
    <name type="scientific">Bizionia hallyeonensis</name>
    <dbReference type="NCBI Taxonomy" id="1123757"/>
    <lineage>
        <taxon>Bacteria</taxon>
        <taxon>Pseudomonadati</taxon>
        <taxon>Bacteroidota</taxon>
        <taxon>Flavobacteriia</taxon>
        <taxon>Flavobacteriales</taxon>
        <taxon>Flavobacteriaceae</taxon>
        <taxon>Bizionia</taxon>
    </lineage>
</organism>
<dbReference type="InterPro" id="IPR011006">
    <property type="entry name" value="CheY-like_superfamily"/>
</dbReference>
<dbReference type="PANTHER" id="PTHR45566">
    <property type="entry name" value="HTH-TYPE TRANSCRIPTIONAL REGULATOR YHJB-RELATED"/>
    <property type="match status" value="1"/>
</dbReference>
<proteinExistence type="predicted"/>
<dbReference type="PRINTS" id="PR00038">
    <property type="entry name" value="HTHLUXR"/>
</dbReference>
<evidence type="ECO:0000313" key="5">
    <source>
        <dbReference type="EMBL" id="MFC5194527.1"/>
    </source>
</evidence>
<dbReference type="SUPFAM" id="SSF52172">
    <property type="entry name" value="CheY-like"/>
    <property type="match status" value="1"/>
</dbReference>
<dbReference type="SUPFAM" id="SSF46894">
    <property type="entry name" value="C-terminal effector domain of the bipartite response regulators"/>
    <property type="match status" value="1"/>
</dbReference>
<keyword evidence="6" id="KW-1185">Reference proteome</keyword>
<dbReference type="SMART" id="SM00421">
    <property type="entry name" value="HTH_LUXR"/>
    <property type="match status" value="1"/>
</dbReference>
<dbReference type="PROSITE" id="PS50110">
    <property type="entry name" value="RESPONSE_REGULATORY"/>
    <property type="match status" value="1"/>
</dbReference>
<dbReference type="InterPro" id="IPR051015">
    <property type="entry name" value="EvgA-like"/>
</dbReference>
<name>A0ABW0C3C8_9FLAO</name>
<dbReference type="Gene3D" id="3.40.50.2300">
    <property type="match status" value="1"/>
</dbReference>
<dbReference type="Pfam" id="PF00072">
    <property type="entry name" value="Response_reg"/>
    <property type="match status" value="1"/>
</dbReference>
<evidence type="ECO:0000259" key="3">
    <source>
        <dbReference type="PROSITE" id="PS50043"/>
    </source>
</evidence>
<keyword evidence="2" id="KW-0597">Phosphoprotein</keyword>
<dbReference type="Proteomes" id="UP001596162">
    <property type="component" value="Unassembled WGS sequence"/>
</dbReference>
<sequence>MQSSIIIADDHPLMLRGLHDFLKSKGYNILGSGKDGKEAYNLIVKHKPNIAILDIRMPFLTGLEVAEECLKNGIKTKIILITFDKGEELYDKAQELNIFGYILKEFAIEEIELCIESVTNNKPYFSAEIAQYLNSQTNTQRPHSLSELTKTEIKVLSLIAQNKTANEIGNALSVSGRTIEKHKSNIIKKLNLESKHNSLSLFAKENEQFLES</sequence>
<dbReference type="CDD" id="cd06170">
    <property type="entry name" value="LuxR_C_like"/>
    <property type="match status" value="1"/>
</dbReference>
<evidence type="ECO:0000256" key="2">
    <source>
        <dbReference type="PROSITE-ProRule" id="PRU00169"/>
    </source>
</evidence>
<feature type="modified residue" description="4-aspartylphosphate" evidence="2">
    <location>
        <position position="54"/>
    </location>
</feature>
<dbReference type="PANTHER" id="PTHR45566:SF2">
    <property type="entry name" value="NARL SUBFAMILY"/>
    <property type="match status" value="1"/>
</dbReference>
<accession>A0ABW0C3C8</accession>
<dbReference type="InterPro" id="IPR001789">
    <property type="entry name" value="Sig_transdc_resp-reg_receiver"/>
</dbReference>
<dbReference type="Pfam" id="PF00196">
    <property type="entry name" value="GerE"/>
    <property type="match status" value="1"/>
</dbReference>
<reference evidence="6" key="1">
    <citation type="journal article" date="2019" name="Int. J. Syst. Evol. Microbiol.">
        <title>The Global Catalogue of Microorganisms (GCM) 10K type strain sequencing project: providing services to taxonomists for standard genome sequencing and annotation.</title>
        <authorList>
            <consortium name="The Broad Institute Genomics Platform"/>
            <consortium name="The Broad Institute Genome Sequencing Center for Infectious Disease"/>
            <person name="Wu L."/>
            <person name="Ma J."/>
        </authorList>
    </citation>
    <scope>NUCLEOTIDE SEQUENCE [LARGE SCALE GENOMIC DNA]</scope>
    <source>
        <strain evidence="6">JCM 17978</strain>
    </source>
</reference>
<protein>
    <submittedName>
        <fullName evidence="5">Response regulator</fullName>
    </submittedName>
</protein>
<evidence type="ECO:0000256" key="1">
    <source>
        <dbReference type="ARBA" id="ARBA00023125"/>
    </source>
</evidence>
<dbReference type="SMART" id="SM00448">
    <property type="entry name" value="REC"/>
    <property type="match status" value="1"/>
</dbReference>
<dbReference type="InterPro" id="IPR016032">
    <property type="entry name" value="Sig_transdc_resp-reg_C-effctor"/>
</dbReference>
<evidence type="ECO:0000259" key="4">
    <source>
        <dbReference type="PROSITE" id="PS50110"/>
    </source>
</evidence>
<gene>
    <name evidence="5" type="ORF">ACFPH8_04210</name>
</gene>
<evidence type="ECO:0000313" key="6">
    <source>
        <dbReference type="Proteomes" id="UP001596162"/>
    </source>
</evidence>
<dbReference type="InterPro" id="IPR000792">
    <property type="entry name" value="Tscrpt_reg_LuxR_C"/>
</dbReference>
<feature type="domain" description="Response regulatory" evidence="4">
    <location>
        <begin position="4"/>
        <end position="119"/>
    </location>
</feature>
<feature type="domain" description="HTH luxR-type" evidence="3">
    <location>
        <begin position="141"/>
        <end position="206"/>
    </location>
</feature>
<keyword evidence="1" id="KW-0238">DNA-binding</keyword>